<comment type="cofactor">
    <cofactor evidence="1">
        <name>Cu cation</name>
        <dbReference type="ChEBI" id="CHEBI:23378"/>
    </cofactor>
</comment>
<keyword evidence="7" id="KW-0479">Metal-binding</keyword>
<feature type="transmembrane region" description="Helical" evidence="15">
    <location>
        <begin position="126"/>
        <end position="147"/>
    </location>
</feature>
<dbReference type="GO" id="GO:0042773">
    <property type="term" value="P:ATP synthesis coupled electron transport"/>
    <property type="evidence" value="ECO:0007669"/>
    <property type="project" value="TreeGrafter"/>
</dbReference>
<evidence type="ECO:0000256" key="8">
    <source>
        <dbReference type="ARBA" id="ARBA00022967"/>
    </source>
</evidence>
<dbReference type="EC" id="7.1.1.9" evidence="4"/>
<dbReference type="PANTHER" id="PTHR22888:SF9">
    <property type="entry name" value="CYTOCHROME C OXIDASE SUBUNIT 2"/>
    <property type="match status" value="1"/>
</dbReference>
<feature type="transmembrane region" description="Helical" evidence="15">
    <location>
        <begin position="168"/>
        <end position="186"/>
    </location>
</feature>
<evidence type="ECO:0000256" key="2">
    <source>
        <dbReference type="ARBA" id="ARBA00004141"/>
    </source>
</evidence>
<evidence type="ECO:0000256" key="12">
    <source>
        <dbReference type="ARBA" id="ARBA00023136"/>
    </source>
</evidence>
<evidence type="ECO:0000256" key="14">
    <source>
        <dbReference type="ARBA" id="ARBA00049512"/>
    </source>
</evidence>
<evidence type="ECO:0000256" key="13">
    <source>
        <dbReference type="ARBA" id="ARBA00031389"/>
    </source>
</evidence>
<dbReference type="InterPro" id="IPR008972">
    <property type="entry name" value="Cupredoxin"/>
</dbReference>
<sequence length="1401" mass="166150">MILIFLFMISPEFSNFSLETLFFVEEFNFNIDNFVLSDYNYLLFLSDYSNYSNLKFFENNNLYTNSLITFIDQIEDLNKYPNLENITSIYHYSVPNVKLSYPEPFIASPSFIHNDLWFVHILVYQYWLWFFFIFIVVFFFLTFLCTVRWCNMRVRPRRETRGVSRSKCGDLITATVPVTWATSIIVNESTDAIDYYDGFGTTELVVGIRAYQWGWEYYYPKDIDLNYNIKPSYSSFVGNSLKYTKSSETTLQSNNLWKYYQNKTTDQIITPAHLLVIPLDNNKFLNFLNFNDIGSNSIQEVNAFKKIKMYSKTYTSNLVLPINNFTNKYKNFSKLYINDNIFTDSYLYGMKRQHNFLSSNALLNNQSTFLDIRSANKLVNFNFKNDLDLNTSFVNNDNFNFFKKINNIKNSFSNLNFLSIIEKFETSFEKNNYKNIITYPNLISSLNDNSDKKKITQPIYKLLNSNLINNNFNNINNLNTLNFFNDNGILLNNNETTSLFNNNSTSYKISSTSSSNQSLSPQERFIRKNINLSPLSSHYNYSLNLNNLNEYTNQSLNSNGLNNFKLFNYSNAEWLSPISSNKYFSAKPFYEYNYSPILSNNPYISGIDYDNLSTNANNETTPNIFQGKKELLTAPLTNIYWNFYWSNSSIEWKIYNDTIYQPMHQSFYLPMFSFYYDYDFRNWQALELLEDAYWESIYSIYTHDEYLSLAKDFYDHEYFDKFSSLYNEINRDLKIKDKILTEPFFKNTLISDEIYSTPVYLDDFINPTNLIVTKDFSSFPLFSSLNNLEDSYESIKFLNYFFNNNNKIFLNSLNNGLGSYGSSFVFDMFRSNYDEFGWVNDDNFNNFNILFNPILNSHDLPNDSLDLSNDVNINKTIRFNNTINLRAPVKNSIVNYNAIQKTFRTRFDEGRSNTKLNDISNSYNSQPLISSERISYEKLLGKNRENHFKINTYKNNFQTYFNNLYDSSSSLNFYFYDFPFLLAMKSDASRYLWFDWFSKWGFCDIQPSSTSRYAIYGMPYFSKPFDFITVGNETFNENETYFLRLSRSRRNYLPNWVYTPYFYARNTSWYKNNLIFDILNSNQNSLIKTQNLLNSMNWYWNNLYFLNYHNFLFNPSHSGITSYTKLNWKPKSSIQSYYYNVSTLIDILTKREYLYREYLSNNNKIVNLPFYLTNNPSNPLINEIKSSFLFLDPINLNNEYSRDIYFNSLNFFNFNVIKSLLTSYSDFLNLSLINDYLLYYFFNDKITNNLQYNSELYKNQFRPMKKGITNMIRLQATGAIAMPIEIRLQLLASSKDVIHSWAIPSAGIKIDCVPGYSSHRVMIFLVSGIFWGQCMEICGRYHHWMPIVVYFMKRDLFFLWCTHFVFLTGSNNIWNINDRQYVDYVKTVSFDKYSWISELNN</sequence>
<dbReference type="PROSITE" id="PS50857">
    <property type="entry name" value="COX2_CUA"/>
    <property type="match status" value="1"/>
</dbReference>
<dbReference type="Gene3D" id="2.60.40.420">
    <property type="entry name" value="Cupredoxins - blue copper proteins"/>
    <property type="match status" value="2"/>
</dbReference>
<evidence type="ECO:0000256" key="11">
    <source>
        <dbReference type="ARBA" id="ARBA00023008"/>
    </source>
</evidence>
<dbReference type="GO" id="GO:0004129">
    <property type="term" value="F:cytochrome-c oxidase activity"/>
    <property type="evidence" value="ECO:0007669"/>
    <property type="project" value="UniProtKB-EC"/>
</dbReference>
<reference evidence="17" key="1">
    <citation type="submission" date="2020-05" db="EMBL/GenBank/DDBJ databases">
        <title>Characterization and comparative analysis of mitochondrial genomes of the highly differentiated ciliated protists shed light on the diversity and evolution of the linear molecular architecture.</title>
        <authorList>
            <person name="Zhang T."/>
            <person name="Li C."/>
            <person name="Zhang X."/>
            <person name="Wang C."/>
            <person name="Roger A.J."/>
            <person name="Song W."/>
            <person name="Gao F."/>
        </authorList>
    </citation>
    <scope>NUCLEOTIDE SEQUENCE</scope>
</reference>
<keyword evidence="5" id="KW-0813">Transport</keyword>
<dbReference type="RefSeq" id="YP_010049608.1">
    <property type="nucleotide sequence ID" value="NC_054370.1"/>
</dbReference>
<dbReference type="InterPro" id="IPR045187">
    <property type="entry name" value="CcO_II"/>
</dbReference>
<evidence type="ECO:0000256" key="5">
    <source>
        <dbReference type="ARBA" id="ARBA00022448"/>
    </source>
</evidence>
<evidence type="ECO:0000256" key="1">
    <source>
        <dbReference type="ARBA" id="ARBA00001935"/>
    </source>
</evidence>
<gene>
    <name evidence="17" type="primary">cox2</name>
</gene>
<dbReference type="PANTHER" id="PTHR22888">
    <property type="entry name" value="CYTOCHROME C OXIDASE, SUBUNIT II"/>
    <property type="match status" value="1"/>
</dbReference>
<dbReference type="InterPro" id="IPR001505">
    <property type="entry name" value="Copper_CuA"/>
</dbReference>
<evidence type="ECO:0000256" key="10">
    <source>
        <dbReference type="ARBA" id="ARBA00022989"/>
    </source>
</evidence>
<dbReference type="Gene3D" id="1.10.287.90">
    <property type="match status" value="1"/>
</dbReference>
<organism evidence="17">
    <name type="scientific">Halteria grandinella</name>
    <dbReference type="NCBI Taxonomy" id="5974"/>
    <lineage>
        <taxon>Eukaryota</taxon>
        <taxon>Sar</taxon>
        <taxon>Alveolata</taxon>
        <taxon>Ciliophora</taxon>
        <taxon>Intramacronucleata</taxon>
        <taxon>Spirotrichea</taxon>
        <taxon>Stichotrichia</taxon>
        <taxon>Sporadotrichida</taxon>
        <taxon>Halteriidae</taxon>
        <taxon>Halteria</taxon>
    </lineage>
</organism>
<name>A0A7T0Q5F3_HALGN</name>
<keyword evidence="12 15" id="KW-0472">Membrane</keyword>
<evidence type="ECO:0000256" key="4">
    <source>
        <dbReference type="ARBA" id="ARBA00012949"/>
    </source>
</evidence>
<dbReference type="SUPFAM" id="SSF49503">
    <property type="entry name" value="Cupredoxins"/>
    <property type="match status" value="1"/>
</dbReference>
<protein>
    <recommendedName>
        <fullName evidence="4">cytochrome-c oxidase</fullName>
        <ecNumber evidence="4">7.1.1.9</ecNumber>
    </recommendedName>
    <alternativeName>
        <fullName evidence="13">Cytochrome c oxidase polypeptide II</fullName>
    </alternativeName>
</protein>
<feature type="domain" description="Cytochrome oxidase subunit II copper A binding" evidence="16">
    <location>
        <begin position="1225"/>
        <end position="1363"/>
    </location>
</feature>
<comment type="catalytic activity">
    <reaction evidence="14">
        <text>4 Fe(II)-[cytochrome c] + O2 + 8 H(+)(in) = 4 Fe(III)-[cytochrome c] + 2 H2O + 4 H(+)(out)</text>
        <dbReference type="Rhea" id="RHEA:11436"/>
        <dbReference type="Rhea" id="RHEA-COMP:10350"/>
        <dbReference type="Rhea" id="RHEA-COMP:14399"/>
        <dbReference type="ChEBI" id="CHEBI:15377"/>
        <dbReference type="ChEBI" id="CHEBI:15378"/>
        <dbReference type="ChEBI" id="CHEBI:15379"/>
        <dbReference type="ChEBI" id="CHEBI:29033"/>
        <dbReference type="ChEBI" id="CHEBI:29034"/>
        <dbReference type="EC" id="7.1.1.9"/>
    </reaction>
    <physiologicalReaction direction="left-to-right" evidence="14">
        <dbReference type="Rhea" id="RHEA:11437"/>
    </physiologicalReaction>
</comment>
<comment type="subcellular location">
    <subcellularLocation>
        <location evidence="2">Membrane</location>
        <topology evidence="2">Multi-pass membrane protein</topology>
    </subcellularLocation>
</comment>
<dbReference type="EMBL" id="MT471317">
    <property type="protein sequence ID" value="QPL16013.1"/>
    <property type="molecule type" value="Genomic_DNA"/>
</dbReference>
<evidence type="ECO:0000256" key="15">
    <source>
        <dbReference type="SAM" id="Phobius"/>
    </source>
</evidence>
<dbReference type="GO" id="GO:0005507">
    <property type="term" value="F:copper ion binding"/>
    <property type="evidence" value="ECO:0007669"/>
    <property type="project" value="InterPro"/>
</dbReference>
<proteinExistence type="inferred from homology"/>
<keyword evidence="10 15" id="KW-1133">Transmembrane helix</keyword>
<geneLocation type="mitochondrion" evidence="17"/>
<evidence type="ECO:0000256" key="3">
    <source>
        <dbReference type="ARBA" id="ARBA00007866"/>
    </source>
</evidence>
<keyword evidence="6 15" id="KW-0812">Transmembrane</keyword>
<accession>A0A7T0Q5F3</accession>
<dbReference type="Pfam" id="PF00116">
    <property type="entry name" value="COX2"/>
    <property type="match status" value="1"/>
</dbReference>
<keyword evidence="8" id="KW-1278">Translocase</keyword>
<comment type="similarity">
    <text evidence="3">Belongs to the cytochrome c oxidase subunit 2 family.</text>
</comment>
<evidence type="ECO:0000256" key="7">
    <source>
        <dbReference type="ARBA" id="ARBA00022723"/>
    </source>
</evidence>
<dbReference type="PROSITE" id="PS00078">
    <property type="entry name" value="COX2"/>
    <property type="match status" value="1"/>
</dbReference>
<keyword evidence="9" id="KW-0249">Electron transport</keyword>
<evidence type="ECO:0000256" key="6">
    <source>
        <dbReference type="ARBA" id="ARBA00022692"/>
    </source>
</evidence>
<evidence type="ECO:0000256" key="9">
    <source>
        <dbReference type="ARBA" id="ARBA00022982"/>
    </source>
</evidence>
<evidence type="ECO:0000313" key="17">
    <source>
        <dbReference type="EMBL" id="QPL16013.1"/>
    </source>
</evidence>
<dbReference type="InterPro" id="IPR036257">
    <property type="entry name" value="Cyt_c_oxidase_su2_TM_sf"/>
</dbReference>
<dbReference type="GeneID" id="63661446"/>
<keyword evidence="17" id="KW-0496">Mitochondrion</keyword>
<dbReference type="InterPro" id="IPR002429">
    <property type="entry name" value="CcO_II-like_C"/>
</dbReference>
<evidence type="ECO:0000259" key="16">
    <source>
        <dbReference type="PROSITE" id="PS50857"/>
    </source>
</evidence>
<dbReference type="GO" id="GO:0016020">
    <property type="term" value="C:membrane"/>
    <property type="evidence" value="ECO:0007669"/>
    <property type="project" value="UniProtKB-SubCell"/>
</dbReference>
<keyword evidence="11" id="KW-0186">Copper</keyword>